<dbReference type="EMBL" id="CP042218">
    <property type="protein sequence ID" value="QDW65531.1"/>
    <property type="molecule type" value="Genomic_DNA"/>
</dbReference>
<dbReference type="PROSITE" id="PS50851">
    <property type="entry name" value="CHEW"/>
    <property type="match status" value="1"/>
</dbReference>
<feature type="region of interest" description="Disordered" evidence="4">
    <location>
        <begin position="22"/>
        <end position="63"/>
    </location>
</feature>
<accession>A0A518N0T5</accession>
<feature type="compositionally biased region" description="Low complexity" evidence="4">
    <location>
        <begin position="44"/>
        <end position="59"/>
    </location>
</feature>
<dbReference type="GO" id="GO:0005829">
    <property type="term" value="C:cytosol"/>
    <property type="evidence" value="ECO:0007669"/>
    <property type="project" value="TreeGrafter"/>
</dbReference>
<evidence type="ECO:0000256" key="2">
    <source>
        <dbReference type="ARBA" id="ARBA00021483"/>
    </source>
</evidence>
<evidence type="ECO:0000313" key="7">
    <source>
        <dbReference type="Proteomes" id="UP000316584"/>
    </source>
</evidence>
<evidence type="ECO:0000256" key="3">
    <source>
        <dbReference type="ARBA" id="ARBA00022490"/>
    </source>
</evidence>
<dbReference type="Gene3D" id="2.30.30.40">
    <property type="entry name" value="SH3 Domains"/>
    <property type="match status" value="1"/>
</dbReference>
<evidence type="ECO:0000313" key="6">
    <source>
        <dbReference type="EMBL" id="QDW65531.1"/>
    </source>
</evidence>
<dbReference type="Pfam" id="PF01584">
    <property type="entry name" value="CheW"/>
    <property type="match status" value="1"/>
</dbReference>
<gene>
    <name evidence="6" type="ORF">FPZ22_00285</name>
</gene>
<dbReference type="Proteomes" id="UP000316584">
    <property type="component" value="Chromosome"/>
</dbReference>
<sequence>MNAVHAIDDYVDLLLSPAPAMVPAAPPPPPHPPPPPPPVPAASPPHAAARAPARSGRAPIAEPPEARVEHLARWLRLRCGDQTYALELLKIREVVLPAPLLPLRGVAAAVRGVMNLRGQVVPVIDLGLHFSATPVEVTPATRIVVLEERNEILGLQVSAVEDIVLIDETRVENARASQLAPVGDERIRGIARFGGRVMLLLDASRLLATPCTDGATLR</sequence>
<dbReference type="RefSeq" id="WP_144889228.1">
    <property type="nucleotide sequence ID" value="NZ_CP042218.1"/>
</dbReference>
<evidence type="ECO:0000259" key="5">
    <source>
        <dbReference type="PROSITE" id="PS50851"/>
    </source>
</evidence>
<dbReference type="PANTHER" id="PTHR22617:SF45">
    <property type="entry name" value="CHEMOTAXIS PROTEIN CHEW"/>
    <property type="match status" value="1"/>
</dbReference>
<reference evidence="6 7" key="1">
    <citation type="submission" date="2019-07" db="EMBL/GenBank/DDBJ databases">
        <title>Full genome sequence of Luteimonas sp. Gr-4.</title>
        <authorList>
            <person name="Im W.-T."/>
        </authorList>
    </citation>
    <scope>NUCLEOTIDE SEQUENCE [LARGE SCALE GENOMIC DNA]</scope>
    <source>
        <strain evidence="6 7">Gr-4</strain>
    </source>
</reference>
<dbReference type="KEGG" id="lug:FPZ22_00285"/>
<dbReference type="OrthoDB" id="9790406at2"/>
<organism evidence="6 7">
    <name type="scientific">Luteimonas granuli</name>
    <dbReference type="NCBI Taxonomy" id="1176533"/>
    <lineage>
        <taxon>Bacteria</taxon>
        <taxon>Pseudomonadati</taxon>
        <taxon>Pseudomonadota</taxon>
        <taxon>Gammaproteobacteria</taxon>
        <taxon>Lysobacterales</taxon>
        <taxon>Lysobacteraceae</taxon>
        <taxon>Luteimonas</taxon>
    </lineage>
</organism>
<keyword evidence="7" id="KW-1185">Reference proteome</keyword>
<evidence type="ECO:0000256" key="1">
    <source>
        <dbReference type="ARBA" id="ARBA00004496"/>
    </source>
</evidence>
<feature type="domain" description="CheW-like" evidence="5">
    <location>
        <begin position="71"/>
        <end position="212"/>
    </location>
</feature>
<feature type="compositionally biased region" description="Pro residues" evidence="4">
    <location>
        <begin position="24"/>
        <end position="43"/>
    </location>
</feature>
<name>A0A518N0T5_9GAMM</name>
<proteinExistence type="predicted"/>
<dbReference type="PANTHER" id="PTHR22617">
    <property type="entry name" value="CHEMOTAXIS SENSOR HISTIDINE KINASE-RELATED"/>
    <property type="match status" value="1"/>
</dbReference>
<keyword evidence="3" id="KW-0963">Cytoplasm</keyword>
<dbReference type="SMART" id="SM00260">
    <property type="entry name" value="CheW"/>
    <property type="match status" value="1"/>
</dbReference>
<dbReference type="InterPro" id="IPR002545">
    <property type="entry name" value="CheW-lke_dom"/>
</dbReference>
<protein>
    <recommendedName>
        <fullName evidence="2">Chemotaxis protein CheW</fullName>
    </recommendedName>
</protein>
<evidence type="ECO:0000256" key="4">
    <source>
        <dbReference type="SAM" id="MobiDB-lite"/>
    </source>
</evidence>
<dbReference type="SUPFAM" id="SSF50341">
    <property type="entry name" value="CheW-like"/>
    <property type="match status" value="1"/>
</dbReference>
<dbReference type="GO" id="GO:0007165">
    <property type="term" value="P:signal transduction"/>
    <property type="evidence" value="ECO:0007669"/>
    <property type="project" value="InterPro"/>
</dbReference>
<dbReference type="Gene3D" id="2.40.50.180">
    <property type="entry name" value="CheA-289, Domain 4"/>
    <property type="match status" value="1"/>
</dbReference>
<dbReference type="InterPro" id="IPR036061">
    <property type="entry name" value="CheW-like_dom_sf"/>
</dbReference>
<dbReference type="GO" id="GO:0006935">
    <property type="term" value="P:chemotaxis"/>
    <property type="evidence" value="ECO:0007669"/>
    <property type="project" value="InterPro"/>
</dbReference>
<comment type="subcellular location">
    <subcellularLocation>
        <location evidence="1">Cytoplasm</location>
    </subcellularLocation>
</comment>
<dbReference type="AlphaFoldDB" id="A0A518N0T5"/>
<dbReference type="InterPro" id="IPR039315">
    <property type="entry name" value="CheW"/>
</dbReference>